<dbReference type="SUPFAM" id="SSF51206">
    <property type="entry name" value="cAMP-binding domain-like"/>
    <property type="match status" value="1"/>
</dbReference>
<evidence type="ECO:0000256" key="1">
    <source>
        <dbReference type="ARBA" id="ARBA00023015"/>
    </source>
</evidence>
<protein>
    <submittedName>
        <fullName evidence="5">Crp/Fnr family transcriptional regulator</fullName>
    </submittedName>
</protein>
<dbReference type="SUPFAM" id="SSF46785">
    <property type="entry name" value="Winged helix' DNA-binding domain"/>
    <property type="match status" value="1"/>
</dbReference>
<reference evidence="5" key="1">
    <citation type="submission" date="2013-01" db="EMBL/GenBank/DDBJ databases">
        <title>Genome draft of Hydrogenophaga taeniospiralis 2K1.</title>
        <authorList>
            <person name="Gomila M."/>
            <person name="Lalucat J."/>
        </authorList>
    </citation>
    <scope>NUCLEOTIDE SEQUENCE</scope>
    <source>
        <strain evidence="5">CCUG 15921</strain>
    </source>
</reference>
<dbReference type="SMART" id="SM00100">
    <property type="entry name" value="cNMP"/>
    <property type="match status" value="1"/>
</dbReference>
<evidence type="ECO:0000259" key="4">
    <source>
        <dbReference type="PROSITE" id="PS50042"/>
    </source>
</evidence>
<dbReference type="InterPro" id="IPR014710">
    <property type="entry name" value="RmlC-like_jellyroll"/>
</dbReference>
<dbReference type="PANTHER" id="PTHR24567:SF74">
    <property type="entry name" value="HTH-TYPE TRANSCRIPTIONAL REGULATOR ARCR"/>
    <property type="match status" value="1"/>
</dbReference>
<dbReference type="Pfam" id="PF13545">
    <property type="entry name" value="HTH_Crp_2"/>
    <property type="match status" value="1"/>
</dbReference>
<dbReference type="InterPro" id="IPR050397">
    <property type="entry name" value="Env_Response_Regulators"/>
</dbReference>
<dbReference type="AlphaFoldDB" id="A0A9X4NQY7"/>
<evidence type="ECO:0000313" key="6">
    <source>
        <dbReference type="Proteomes" id="UP001152876"/>
    </source>
</evidence>
<keyword evidence="3" id="KW-0804">Transcription</keyword>
<evidence type="ECO:0000256" key="2">
    <source>
        <dbReference type="ARBA" id="ARBA00023125"/>
    </source>
</evidence>
<dbReference type="Proteomes" id="UP001152876">
    <property type="component" value="Unassembled WGS sequence"/>
</dbReference>
<accession>A0A9X4NQY7</accession>
<dbReference type="InterPro" id="IPR018490">
    <property type="entry name" value="cNMP-bd_dom_sf"/>
</dbReference>
<dbReference type="GO" id="GO:0003677">
    <property type="term" value="F:DNA binding"/>
    <property type="evidence" value="ECO:0007669"/>
    <property type="project" value="UniProtKB-KW"/>
</dbReference>
<proteinExistence type="predicted"/>
<organism evidence="5 6">
    <name type="scientific">Hydrogenophaga taeniospiralis CCUG 15921</name>
    <dbReference type="NCBI Taxonomy" id="1281780"/>
    <lineage>
        <taxon>Bacteria</taxon>
        <taxon>Pseudomonadati</taxon>
        <taxon>Pseudomonadota</taxon>
        <taxon>Betaproteobacteria</taxon>
        <taxon>Burkholderiales</taxon>
        <taxon>Comamonadaceae</taxon>
        <taxon>Hydrogenophaga</taxon>
    </lineage>
</organism>
<name>A0A9X4NQY7_9BURK</name>
<comment type="caution">
    <text evidence="5">The sequence shown here is derived from an EMBL/GenBank/DDBJ whole genome shotgun (WGS) entry which is preliminary data.</text>
</comment>
<dbReference type="CDD" id="cd00038">
    <property type="entry name" value="CAP_ED"/>
    <property type="match status" value="1"/>
</dbReference>
<dbReference type="GO" id="GO:0005829">
    <property type="term" value="C:cytosol"/>
    <property type="evidence" value="ECO:0007669"/>
    <property type="project" value="TreeGrafter"/>
</dbReference>
<keyword evidence="6" id="KW-1185">Reference proteome</keyword>
<dbReference type="Gene3D" id="2.60.120.10">
    <property type="entry name" value="Jelly Rolls"/>
    <property type="match status" value="1"/>
</dbReference>
<dbReference type="InterPro" id="IPR012318">
    <property type="entry name" value="HTH_CRP"/>
</dbReference>
<dbReference type="GO" id="GO:0003700">
    <property type="term" value="F:DNA-binding transcription factor activity"/>
    <property type="evidence" value="ECO:0007669"/>
    <property type="project" value="TreeGrafter"/>
</dbReference>
<feature type="domain" description="Cyclic nucleotide-binding" evidence="4">
    <location>
        <begin position="10"/>
        <end position="104"/>
    </location>
</feature>
<evidence type="ECO:0000313" key="5">
    <source>
        <dbReference type="EMBL" id="MDG5976088.1"/>
    </source>
</evidence>
<dbReference type="PANTHER" id="PTHR24567">
    <property type="entry name" value="CRP FAMILY TRANSCRIPTIONAL REGULATORY PROTEIN"/>
    <property type="match status" value="1"/>
</dbReference>
<keyword evidence="1" id="KW-0805">Transcription regulation</keyword>
<sequence>MHLKLGTDKWYRACPPELQAALVRLSRPIRLSDGQELFQRGETESGMYCVLDGALLISNVNEDGRVAVLSQFEPCQWFGEIATLDRGTRHFSAHANGSTEVLFVPGDALVPWLNQHPLCWRDIGILACNKLRVMLDSIQETSFLSLEQRILKRLERIATGYGSRVTPCRRVNVPQEVIAQMMGVSRQSANKALKSLEEVGLISRCYGMVELHTGAHRLSGDPGEPPASG</sequence>
<evidence type="ECO:0000256" key="3">
    <source>
        <dbReference type="ARBA" id="ARBA00023163"/>
    </source>
</evidence>
<gene>
    <name evidence="5" type="ORF">H010_12539</name>
</gene>
<dbReference type="EMBL" id="AOGK01000010">
    <property type="protein sequence ID" value="MDG5976088.1"/>
    <property type="molecule type" value="Genomic_DNA"/>
</dbReference>
<dbReference type="Pfam" id="PF00027">
    <property type="entry name" value="cNMP_binding"/>
    <property type="match status" value="1"/>
</dbReference>
<dbReference type="InterPro" id="IPR036390">
    <property type="entry name" value="WH_DNA-bd_sf"/>
</dbReference>
<dbReference type="InterPro" id="IPR000595">
    <property type="entry name" value="cNMP-bd_dom"/>
</dbReference>
<dbReference type="PROSITE" id="PS50042">
    <property type="entry name" value="CNMP_BINDING_3"/>
    <property type="match status" value="1"/>
</dbReference>
<keyword evidence="2" id="KW-0238">DNA-binding</keyword>